<reference evidence="1" key="1">
    <citation type="journal article" date="2020" name="Stud. Mycol.">
        <title>101 Dothideomycetes genomes: a test case for predicting lifestyles and emergence of pathogens.</title>
        <authorList>
            <person name="Haridas S."/>
            <person name="Albert R."/>
            <person name="Binder M."/>
            <person name="Bloem J."/>
            <person name="Labutti K."/>
            <person name="Salamov A."/>
            <person name="Andreopoulos B."/>
            <person name="Baker S."/>
            <person name="Barry K."/>
            <person name="Bills G."/>
            <person name="Bluhm B."/>
            <person name="Cannon C."/>
            <person name="Castanera R."/>
            <person name="Culley D."/>
            <person name="Daum C."/>
            <person name="Ezra D."/>
            <person name="Gonzalez J."/>
            <person name="Henrissat B."/>
            <person name="Kuo A."/>
            <person name="Liang C."/>
            <person name="Lipzen A."/>
            <person name="Lutzoni F."/>
            <person name="Magnuson J."/>
            <person name="Mondo S."/>
            <person name="Nolan M."/>
            <person name="Ohm R."/>
            <person name="Pangilinan J."/>
            <person name="Park H.-J."/>
            <person name="Ramirez L."/>
            <person name="Alfaro M."/>
            <person name="Sun H."/>
            <person name="Tritt A."/>
            <person name="Yoshinaga Y."/>
            <person name="Zwiers L.-H."/>
            <person name="Turgeon B."/>
            <person name="Goodwin S."/>
            <person name="Spatafora J."/>
            <person name="Crous P."/>
            <person name="Grigoriev I."/>
        </authorList>
    </citation>
    <scope>NUCLEOTIDE SEQUENCE</scope>
    <source>
        <strain evidence="1">CBS 121739</strain>
    </source>
</reference>
<protein>
    <submittedName>
        <fullName evidence="1">Uncharacterized protein</fullName>
    </submittedName>
</protein>
<evidence type="ECO:0000313" key="1">
    <source>
        <dbReference type="EMBL" id="KAF2756587.1"/>
    </source>
</evidence>
<name>A0A6A6W4V1_9PEZI</name>
<organism evidence="1 2">
    <name type="scientific">Pseudovirgaria hyperparasitica</name>
    <dbReference type="NCBI Taxonomy" id="470096"/>
    <lineage>
        <taxon>Eukaryota</taxon>
        <taxon>Fungi</taxon>
        <taxon>Dikarya</taxon>
        <taxon>Ascomycota</taxon>
        <taxon>Pezizomycotina</taxon>
        <taxon>Dothideomycetes</taxon>
        <taxon>Dothideomycetes incertae sedis</taxon>
        <taxon>Acrospermales</taxon>
        <taxon>Acrospermaceae</taxon>
        <taxon>Pseudovirgaria</taxon>
    </lineage>
</organism>
<proteinExistence type="predicted"/>
<evidence type="ECO:0000313" key="2">
    <source>
        <dbReference type="Proteomes" id="UP000799437"/>
    </source>
</evidence>
<dbReference type="EMBL" id="ML996575">
    <property type="protein sequence ID" value="KAF2756587.1"/>
    <property type="molecule type" value="Genomic_DNA"/>
</dbReference>
<dbReference type="RefSeq" id="XP_033599038.1">
    <property type="nucleotide sequence ID" value="XM_033749892.1"/>
</dbReference>
<keyword evidence="2" id="KW-1185">Reference proteome</keyword>
<dbReference type="Proteomes" id="UP000799437">
    <property type="component" value="Unassembled WGS sequence"/>
</dbReference>
<sequence>MVCCCIYSALNVTLCVSSTMSRPKSKRKVALAIANALANITHLFKNYLYPESDQARCLTAGITLSVFCGLCAFKSLV</sequence>
<accession>A0A6A6W4V1</accession>
<dbReference type="AlphaFoldDB" id="A0A6A6W4V1"/>
<gene>
    <name evidence="1" type="ORF">EJ05DRAFT_69731</name>
</gene>
<dbReference type="GeneID" id="54490946"/>